<keyword evidence="6" id="KW-1185">Reference proteome</keyword>
<evidence type="ECO:0000313" key="6">
    <source>
        <dbReference type="Proteomes" id="UP000007054"/>
    </source>
</evidence>
<keyword evidence="3" id="KW-0472">Membrane</keyword>
<dbReference type="AlphaFoldDB" id="D4LER4"/>
<dbReference type="InterPro" id="IPR050922">
    <property type="entry name" value="LytR/CpsA/Psr_CW_biosynth"/>
</dbReference>
<dbReference type="Proteomes" id="UP000007054">
    <property type="component" value="Chromosome"/>
</dbReference>
<dbReference type="BioCyc" id="RCHA213810:RUM_RS12220-MONOMER"/>
<feature type="domain" description="Cell envelope-related transcriptional attenuator" evidence="4">
    <location>
        <begin position="239"/>
        <end position="399"/>
    </location>
</feature>
<evidence type="ECO:0000313" key="5">
    <source>
        <dbReference type="EMBL" id="CBL18109.1"/>
    </source>
</evidence>
<proteinExistence type="inferred from homology"/>
<dbReference type="Gene3D" id="3.40.630.190">
    <property type="entry name" value="LCP protein"/>
    <property type="match status" value="1"/>
</dbReference>
<dbReference type="PANTHER" id="PTHR33392:SF6">
    <property type="entry name" value="POLYISOPRENYL-TEICHOIC ACID--PEPTIDOGLYCAN TEICHOIC ACID TRANSFERASE TAGU"/>
    <property type="match status" value="1"/>
</dbReference>
<dbReference type="EMBL" id="FP929052">
    <property type="protein sequence ID" value="CBL18109.1"/>
    <property type="molecule type" value="Genomic_DNA"/>
</dbReference>
<comment type="similarity">
    <text evidence="1">Belongs to the LytR/CpsA/Psr (LCP) family.</text>
</comment>
<evidence type="ECO:0000256" key="3">
    <source>
        <dbReference type="SAM" id="Phobius"/>
    </source>
</evidence>
<feature type="compositionally biased region" description="Basic and acidic residues" evidence="2">
    <location>
        <begin position="145"/>
        <end position="154"/>
    </location>
</feature>
<dbReference type="STRING" id="213810.RUM_20880"/>
<feature type="compositionally biased region" description="Polar residues" evidence="2">
    <location>
        <begin position="135"/>
        <end position="144"/>
    </location>
</feature>
<accession>D4LER4</accession>
<reference evidence="5" key="2">
    <citation type="submission" date="2010-03" db="EMBL/GenBank/DDBJ databases">
        <authorList>
            <person name="Pajon A."/>
        </authorList>
    </citation>
    <scope>NUCLEOTIDE SEQUENCE</scope>
    <source>
        <strain evidence="5">Type strain: 18P13</strain>
    </source>
</reference>
<feature type="compositionally biased region" description="Basic and acidic residues" evidence="2">
    <location>
        <begin position="59"/>
        <end position="75"/>
    </location>
</feature>
<dbReference type="InterPro" id="IPR004474">
    <property type="entry name" value="LytR_CpsA_psr"/>
</dbReference>
<protein>
    <submittedName>
        <fullName evidence="5">Cell envelope-related function transcriptional attenuator common domain</fullName>
    </submittedName>
</protein>
<dbReference type="OrthoDB" id="27330at2"/>
<dbReference type="KEGG" id="rch:RUM_20880"/>
<organism evidence="5 6">
    <name type="scientific">Ruminococcus champanellensis (strain DSM 18848 / JCM 17042 / KCTC 15320 / 18P13)</name>
    <dbReference type="NCBI Taxonomy" id="213810"/>
    <lineage>
        <taxon>Bacteria</taxon>
        <taxon>Bacillati</taxon>
        <taxon>Bacillota</taxon>
        <taxon>Clostridia</taxon>
        <taxon>Eubacteriales</taxon>
        <taxon>Oscillospiraceae</taxon>
        <taxon>Ruminococcus</taxon>
    </lineage>
</organism>
<feature type="compositionally biased region" description="Polar residues" evidence="2">
    <location>
        <begin position="29"/>
        <end position="41"/>
    </location>
</feature>
<dbReference type="HOGENOM" id="CLU_564843_0_0_9"/>
<dbReference type="PATRIC" id="fig|213810.4.peg.1977"/>
<gene>
    <name evidence="5" type="ordered locus">RUM_20880</name>
</gene>
<feature type="transmembrane region" description="Helical" evidence="3">
    <location>
        <begin position="171"/>
        <end position="193"/>
    </location>
</feature>
<keyword evidence="3" id="KW-0812">Transmembrane</keyword>
<keyword evidence="3" id="KW-1133">Transmembrane helix</keyword>
<dbReference type="NCBIfam" id="TIGR00350">
    <property type="entry name" value="lytR_cpsA_psr"/>
    <property type="match status" value="1"/>
</dbReference>
<sequence>MADPRDRNYNSDMPRPKHIPQAPKADTPHPQSVSRQQTAHPTSGDHRNPTPAHQQQTTPRREQPHIPKKISDADKTIVLNRQDYGAYEPRTDSPEGQYRLHAGQQSRTAYEGTERRQAPPQRRTQQGSSTHRRASQGSSRSANEASHRNPEARQSRKPKATPKKRRRRAGCLTRILLSALSFAVLVFALYSFLALKCINKLDFVDSGTRIATSKTLLSEPYVTNVLLIGSDSRDDTRGRSDSMILLSINKKTDKIFLTSLMRDMYVDIPGRDKNKINAAYSFGGPELLMDTIQENLGVKIDDYIEISFVSFASIVDAVGGVEITVSDAEAQAINQILQDEVNGILGDARNADLLSQGGKYILNGKQALCYSRIRHVGNADFQRTERQREVLTQLVTSLKNSGAAGMKRLMSSALPQIRTNMTKGELYQLSLRMPFLLNYEMTQIQIPADGTYTDDRNTNAGWALVVDLDANRELLKEQVFAAE</sequence>
<name>D4LER4_RUMC1</name>
<dbReference type="RefSeq" id="WP_015559015.1">
    <property type="nucleotide sequence ID" value="NC_021039.1"/>
</dbReference>
<dbReference type="Pfam" id="PF03816">
    <property type="entry name" value="LytR_cpsA_psr"/>
    <property type="match status" value="1"/>
</dbReference>
<feature type="compositionally biased region" description="Basic residues" evidence="2">
    <location>
        <begin position="155"/>
        <end position="167"/>
    </location>
</feature>
<dbReference type="PANTHER" id="PTHR33392">
    <property type="entry name" value="POLYISOPRENYL-TEICHOIC ACID--PEPTIDOGLYCAN TEICHOIC ACID TRANSFERASE TAGU"/>
    <property type="match status" value="1"/>
</dbReference>
<dbReference type="GeneID" id="83157130"/>
<reference evidence="5" key="1">
    <citation type="submission" date="2010-03" db="EMBL/GenBank/DDBJ databases">
        <title>The genome sequence of Ruminococcus sp. 18P13.</title>
        <authorList>
            <consortium name="metaHIT consortium -- http://www.metahit.eu/"/>
            <person name="Pajon A."/>
            <person name="Turner K."/>
            <person name="Parkhill J."/>
            <person name="Bernalier A."/>
        </authorList>
    </citation>
    <scope>NUCLEOTIDE SEQUENCE [LARGE SCALE GENOMIC DNA]</scope>
    <source>
        <strain evidence="5">Type strain: 18P13</strain>
    </source>
</reference>
<evidence type="ECO:0000256" key="1">
    <source>
        <dbReference type="ARBA" id="ARBA00006068"/>
    </source>
</evidence>
<evidence type="ECO:0000256" key="2">
    <source>
        <dbReference type="SAM" id="MobiDB-lite"/>
    </source>
</evidence>
<feature type="region of interest" description="Disordered" evidence="2">
    <location>
        <begin position="1"/>
        <end position="167"/>
    </location>
</feature>
<evidence type="ECO:0000259" key="4">
    <source>
        <dbReference type="Pfam" id="PF03816"/>
    </source>
</evidence>